<dbReference type="EMBL" id="JABEBT010000129">
    <property type="protein sequence ID" value="KAF7630827.1"/>
    <property type="molecule type" value="Genomic_DNA"/>
</dbReference>
<keyword evidence="3" id="KW-1185">Reference proteome</keyword>
<feature type="non-terminal residue" evidence="2">
    <location>
        <position position="1"/>
    </location>
</feature>
<dbReference type="Proteomes" id="UP000605970">
    <property type="component" value="Unassembled WGS sequence"/>
</dbReference>
<comment type="caution">
    <text evidence="2">The sequence shown here is derived from an EMBL/GenBank/DDBJ whole genome shotgun (WGS) entry which is preliminary data.</text>
</comment>
<feature type="compositionally biased region" description="Polar residues" evidence="1">
    <location>
        <begin position="8"/>
        <end position="21"/>
    </location>
</feature>
<dbReference type="AlphaFoldDB" id="A0A8S9ZEF1"/>
<gene>
    <name evidence="2" type="ORF">Mgra_00008925</name>
</gene>
<accession>A0A8S9ZEF1</accession>
<feature type="region of interest" description="Disordered" evidence="1">
    <location>
        <begin position="1"/>
        <end position="29"/>
    </location>
</feature>
<evidence type="ECO:0000313" key="2">
    <source>
        <dbReference type="EMBL" id="KAF7630827.1"/>
    </source>
</evidence>
<organism evidence="2 3">
    <name type="scientific">Meloidogyne graminicola</name>
    <dbReference type="NCBI Taxonomy" id="189291"/>
    <lineage>
        <taxon>Eukaryota</taxon>
        <taxon>Metazoa</taxon>
        <taxon>Ecdysozoa</taxon>
        <taxon>Nematoda</taxon>
        <taxon>Chromadorea</taxon>
        <taxon>Rhabditida</taxon>
        <taxon>Tylenchina</taxon>
        <taxon>Tylenchomorpha</taxon>
        <taxon>Tylenchoidea</taxon>
        <taxon>Meloidogynidae</taxon>
        <taxon>Meloidogyninae</taxon>
        <taxon>Meloidogyne</taxon>
    </lineage>
</organism>
<reference evidence="2" key="1">
    <citation type="journal article" date="2020" name="Ecol. Evol.">
        <title>Genome structure and content of the rice root-knot nematode (Meloidogyne graminicola).</title>
        <authorList>
            <person name="Phan N.T."/>
            <person name="Danchin E.G.J."/>
            <person name="Klopp C."/>
            <person name="Perfus-Barbeoch L."/>
            <person name="Kozlowski D.K."/>
            <person name="Koutsovoulos G.D."/>
            <person name="Lopez-Roques C."/>
            <person name="Bouchez O."/>
            <person name="Zahm M."/>
            <person name="Besnard G."/>
            <person name="Bellafiore S."/>
        </authorList>
    </citation>
    <scope>NUCLEOTIDE SEQUENCE</scope>
    <source>
        <strain evidence="2">VN-18</strain>
    </source>
</reference>
<sequence length="29" mass="3161">FCLGAQFSRAQNSGAQNSGSQKKMIEEDE</sequence>
<evidence type="ECO:0000256" key="1">
    <source>
        <dbReference type="SAM" id="MobiDB-lite"/>
    </source>
</evidence>
<protein>
    <submittedName>
        <fullName evidence="2">Uncharacterized protein</fullName>
    </submittedName>
</protein>
<evidence type="ECO:0000313" key="3">
    <source>
        <dbReference type="Proteomes" id="UP000605970"/>
    </source>
</evidence>
<name>A0A8S9ZEF1_9BILA</name>
<proteinExistence type="predicted"/>